<keyword evidence="2" id="KW-1185">Reference proteome</keyword>
<sequence length="204" mass="23760">MDSYKLLLNTLAKMLKSRGFMRKGNKFYITKENNCAIIDFQKERGHEPGERTFTINIYIGSERVANFFGSSVKGTPGVELCHWDERVGYLLPQNKDVWWRISDYPDLTQLEKELEQVLVNYCIPEIDNNISDASLEKTWRARFSAGIMHFTEYKFFTALLKSYNRPDWLALATAFIESPLNKNAKRIALDHLEHLQESVEEGRN</sequence>
<gene>
    <name evidence="1" type="ORF">JI741_01710</name>
</gene>
<accession>A0ABS1KKN2</accession>
<proteinExistence type="predicted"/>
<dbReference type="EMBL" id="JAERRB010000001">
    <property type="protein sequence ID" value="MBL0739910.1"/>
    <property type="molecule type" value="Genomic_DNA"/>
</dbReference>
<protein>
    <submittedName>
        <fullName evidence="1">DUF4304 domain-containing protein</fullName>
    </submittedName>
</protein>
<evidence type="ECO:0000313" key="2">
    <source>
        <dbReference type="Proteomes" id="UP000613030"/>
    </source>
</evidence>
<dbReference type="Pfam" id="PF14137">
    <property type="entry name" value="DUF4304"/>
    <property type="match status" value="1"/>
</dbReference>
<dbReference type="InterPro" id="IPR025412">
    <property type="entry name" value="DUF4304"/>
</dbReference>
<dbReference type="RefSeq" id="WP_202006872.1">
    <property type="nucleotide sequence ID" value="NZ_JAERRB010000001.1"/>
</dbReference>
<reference evidence="1 2" key="1">
    <citation type="submission" date="2021-01" db="EMBL/GenBank/DDBJ databases">
        <title>Chryseolinea sp. Jin1 Genome sequencing and assembly.</title>
        <authorList>
            <person name="Kim I."/>
        </authorList>
    </citation>
    <scope>NUCLEOTIDE SEQUENCE [LARGE SCALE GENOMIC DNA]</scope>
    <source>
        <strain evidence="1 2">Jin1</strain>
    </source>
</reference>
<dbReference type="Proteomes" id="UP000613030">
    <property type="component" value="Unassembled WGS sequence"/>
</dbReference>
<evidence type="ECO:0000313" key="1">
    <source>
        <dbReference type="EMBL" id="MBL0739910.1"/>
    </source>
</evidence>
<name>A0ABS1KKN2_9BACT</name>
<comment type="caution">
    <text evidence="1">The sequence shown here is derived from an EMBL/GenBank/DDBJ whole genome shotgun (WGS) entry which is preliminary data.</text>
</comment>
<organism evidence="1 2">
    <name type="scientific">Chryseolinea lacunae</name>
    <dbReference type="NCBI Taxonomy" id="2801331"/>
    <lineage>
        <taxon>Bacteria</taxon>
        <taxon>Pseudomonadati</taxon>
        <taxon>Bacteroidota</taxon>
        <taxon>Cytophagia</taxon>
        <taxon>Cytophagales</taxon>
        <taxon>Fulvivirgaceae</taxon>
        <taxon>Chryseolinea</taxon>
    </lineage>
</organism>